<dbReference type="PANTHER" id="PTHR39338">
    <property type="entry name" value="BLL5662 PROTEIN-RELATED"/>
    <property type="match status" value="1"/>
</dbReference>
<dbReference type="InterPro" id="IPR011195">
    <property type="entry name" value="UCP010256"/>
</dbReference>
<evidence type="ECO:0000313" key="2">
    <source>
        <dbReference type="EMBL" id="MBL6762160.1"/>
    </source>
</evidence>
<reference evidence="2" key="1">
    <citation type="submission" date="2020-10" db="EMBL/GenBank/DDBJ databases">
        <title>Microbiome of the Black Sea water column analyzed by genome centric metagenomics.</title>
        <authorList>
            <person name="Cabello-Yeves P.J."/>
            <person name="Callieri C."/>
            <person name="Picazo A."/>
            <person name="Mehrshad M."/>
            <person name="Haro-Moreno J.M."/>
            <person name="Roda-Garcia J."/>
            <person name="Dzembekova N."/>
            <person name="Slabakova V."/>
            <person name="Slabakova N."/>
            <person name="Moncheva S."/>
            <person name="Rodriguez-Valera F."/>
        </authorList>
    </citation>
    <scope>NUCLEOTIDE SEQUENCE</scope>
    <source>
        <strain evidence="2">BS307-5m-G5</strain>
    </source>
</reference>
<protein>
    <submittedName>
        <fullName evidence="2">VWA domain-containing protein</fullName>
    </submittedName>
</protein>
<feature type="region of interest" description="Disordered" evidence="1">
    <location>
        <begin position="72"/>
        <end position="125"/>
    </location>
</feature>
<evidence type="ECO:0000313" key="3">
    <source>
        <dbReference type="Proteomes" id="UP000785783"/>
    </source>
</evidence>
<dbReference type="AlphaFoldDB" id="A0A937HIC0"/>
<name>A0A937HIC0_9PROT</name>
<comment type="caution">
    <text evidence="2">The sequence shown here is derived from an EMBL/GenBank/DDBJ whole genome shotgun (WGS) entry which is preliminary data.</text>
</comment>
<organism evidence="2 3">
    <name type="scientific">PS1 clade bacterium</name>
    <dbReference type="NCBI Taxonomy" id="2175152"/>
    <lineage>
        <taxon>Bacteria</taxon>
        <taxon>Pseudomonadati</taxon>
        <taxon>Pseudomonadota</taxon>
        <taxon>Alphaproteobacteria</taxon>
        <taxon>PS1 clade</taxon>
    </lineage>
</organism>
<gene>
    <name evidence="2" type="ORF">ISQ19_05635</name>
</gene>
<dbReference type="PIRSF" id="PIRSF010256">
    <property type="entry name" value="CoxE_vWa"/>
    <property type="match status" value="1"/>
</dbReference>
<accession>A0A937HIC0</accession>
<sequence length="477" mass="52943">MIADFVRILRAADIRVSPAETLDAAEIFETIGFDDRSILKHALGQTLAKTEMEKQAFDEAFETYFRVPEETPPAALSDAMSEDDAGDEESGESETQSGSDEMSGEGQPQQAGEGGEGSEGGEGGEAANQTLTEMLQNRDMAALQAAMQQAASQAGIADAKLFTQQGMFSRRIMEAMGLADLDARIRQMNEGGETERAEQLKQGRAQLFEAVQDFVERQIAMRTKNAGRLLREDALSRIRLSNLDKSDMKIMRELIRKLAKRLASRHSRRRKKAQRGMLDIRRTMRANVAFDGNLFNLAWRRVKVERPKLIVLCDVSGSVAAVSRFFLMFLYSLDEVMPKTRSFVFSNRAGEISDILQNDDLEAAMEAALRQYGGGSTDYGVSMMDLAAATLDSVDKKTTVMVLGDARSNYGDPGHLVLKEFYERAGRVIFLNPEPESVWDTGDSEMKKLGAFCTHKQTCNSVKHLERVLDDLLRLSS</sequence>
<dbReference type="InterPro" id="IPR008912">
    <property type="entry name" value="Uncharacterised_CoxE"/>
</dbReference>
<dbReference type="EMBL" id="JADHOK010000079">
    <property type="protein sequence ID" value="MBL6762160.1"/>
    <property type="molecule type" value="Genomic_DNA"/>
</dbReference>
<feature type="compositionally biased region" description="Acidic residues" evidence="1">
    <location>
        <begin position="80"/>
        <end position="92"/>
    </location>
</feature>
<dbReference type="PANTHER" id="PTHR39338:SF5">
    <property type="entry name" value="BLR6139 PROTEIN"/>
    <property type="match status" value="1"/>
</dbReference>
<evidence type="ECO:0000256" key="1">
    <source>
        <dbReference type="SAM" id="MobiDB-lite"/>
    </source>
</evidence>
<dbReference type="Proteomes" id="UP000785783">
    <property type="component" value="Unassembled WGS sequence"/>
</dbReference>
<feature type="compositionally biased region" description="Gly residues" evidence="1">
    <location>
        <begin position="112"/>
        <end position="124"/>
    </location>
</feature>
<feature type="compositionally biased region" description="Low complexity" evidence="1">
    <location>
        <begin position="93"/>
        <end position="111"/>
    </location>
</feature>
<dbReference type="Pfam" id="PF05762">
    <property type="entry name" value="VWA_CoxE"/>
    <property type="match status" value="1"/>
</dbReference>
<proteinExistence type="predicted"/>